<feature type="domain" description="Ricin B lectin" evidence="1">
    <location>
        <begin position="63"/>
        <end position="140"/>
    </location>
</feature>
<dbReference type="SUPFAM" id="SSF50370">
    <property type="entry name" value="Ricin B-like lectins"/>
    <property type="match status" value="1"/>
</dbReference>
<accession>A0A3M7M794</accession>
<evidence type="ECO:0000313" key="2">
    <source>
        <dbReference type="EMBL" id="RMZ70335.1"/>
    </source>
</evidence>
<keyword evidence="3" id="KW-1185">Reference proteome</keyword>
<protein>
    <submittedName>
        <fullName evidence="2">Agglutinin ssa</fullName>
    </submittedName>
</protein>
<dbReference type="InterPro" id="IPR000772">
    <property type="entry name" value="Ricin_B_lectin"/>
</dbReference>
<sequence>MSDYTGPGLYEILPIYAQTMSLNVWGNEKTAGTAVKLYNRTADAKNTHWEIVAAGGVNAKPESGDREYHIIAANSGLYLAMNTRENSGVTVELRAPLDPTIRWKLAYCRNGAFCINNVNNQKQLNVNGGAKAVGTEIISYDMSPTSENTQFVLKAV</sequence>
<dbReference type="Pfam" id="PF14200">
    <property type="entry name" value="RicinB_lectin_2"/>
    <property type="match status" value="1"/>
</dbReference>
<dbReference type="AlphaFoldDB" id="A0A3M7M794"/>
<dbReference type="Proteomes" id="UP000265663">
    <property type="component" value="Unassembled WGS sequence"/>
</dbReference>
<gene>
    <name evidence="2" type="ORF">GMOD_00000414</name>
</gene>
<dbReference type="Gene3D" id="2.80.10.50">
    <property type="match status" value="1"/>
</dbReference>
<dbReference type="OrthoDB" id="4476188at2759"/>
<evidence type="ECO:0000313" key="3">
    <source>
        <dbReference type="Proteomes" id="UP000265663"/>
    </source>
</evidence>
<proteinExistence type="predicted"/>
<evidence type="ECO:0000259" key="1">
    <source>
        <dbReference type="Pfam" id="PF14200"/>
    </source>
</evidence>
<name>A0A3M7M794_9PLEO</name>
<reference evidence="2 3" key="1">
    <citation type="journal article" date="2014" name="PLoS ONE">
        <title>De novo Genome Assembly of the Fungal Plant Pathogen Pyrenophora semeniperda.</title>
        <authorList>
            <person name="Soliai M.M."/>
            <person name="Meyer S.E."/>
            <person name="Udall J.A."/>
            <person name="Elzinga D.E."/>
            <person name="Hermansen R.A."/>
            <person name="Bodily P.M."/>
            <person name="Hart A.A."/>
            <person name="Coleman C.E."/>
        </authorList>
    </citation>
    <scope>NUCLEOTIDE SEQUENCE [LARGE SCALE GENOMIC DNA]</scope>
    <source>
        <strain evidence="2 3">CCB06</strain>
        <tissue evidence="2">Mycelium</tissue>
    </source>
</reference>
<dbReference type="EMBL" id="KE747824">
    <property type="protein sequence ID" value="RMZ70335.1"/>
    <property type="molecule type" value="Genomic_DNA"/>
</dbReference>
<dbReference type="InterPro" id="IPR035992">
    <property type="entry name" value="Ricin_B-like_lectins"/>
</dbReference>
<organism evidence="2 3">
    <name type="scientific">Pyrenophora seminiperda CCB06</name>
    <dbReference type="NCBI Taxonomy" id="1302712"/>
    <lineage>
        <taxon>Eukaryota</taxon>
        <taxon>Fungi</taxon>
        <taxon>Dikarya</taxon>
        <taxon>Ascomycota</taxon>
        <taxon>Pezizomycotina</taxon>
        <taxon>Dothideomycetes</taxon>
        <taxon>Pleosporomycetidae</taxon>
        <taxon>Pleosporales</taxon>
        <taxon>Pleosporineae</taxon>
        <taxon>Pleosporaceae</taxon>
        <taxon>Pyrenophora</taxon>
    </lineage>
</organism>